<evidence type="ECO:0000313" key="2">
    <source>
        <dbReference type="EMBL" id="EJT47318.1"/>
    </source>
</evidence>
<proteinExistence type="predicted"/>
<dbReference type="KEGG" id="tasa:A1Q1_03947"/>
<evidence type="ECO:0000313" key="3">
    <source>
        <dbReference type="Proteomes" id="UP000002748"/>
    </source>
</evidence>
<dbReference type="OrthoDB" id="2142213at2759"/>
<dbReference type="Gene3D" id="3.40.390.10">
    <property type="entry name" value="Collagenase (Catalytic Domain)"/>
    <property type="match status" value="1"/>
</dbReference>
<name>J5QH30_TRIAS</name>
<dbReference type="HOGENOM" id="CLU_050729_1_1_1"/>
<sequence>MIALLVALLYATCALAGELHRPVIKYPDSRRLGLDLVAALPSRTKKVTVWSGARANKIPKGCADVVRAHKLNTKDITVVDVEYNDSDIVYALCHHPKAKMSLDKLIDWYGKAPGFLRTNARHVMAIPGTGASGIASNDNVAYFSDIGMQGFIHELGHELDTWCAFPGKKKAWDKCRDTPIWREAFNEDWAAVTEYANANHGENFAELTVHALYQWHVQGGIDRLGGTINGQPAKSSYEHEVGRIMDFCWKELGGTTHVRKEDGYKEYPIVDK</sequence>
<dbReference type="InterPro" id="IPR024079">
    <property type="entry name" value="MetalloPept_cat_dom_sf"/>
</dbReference>
<gene>
    <name evidence="2" type="ORF">A1Q1_03947</name>
</gene>
<dbReference type="VEuPathDB" id="FungiDB:A1Q1_03947"/>
<dbReference type="SUPFAM" id="SSF55486">
    <property type="entry name" value="Metalloproteases ('zincins'), catalytic domain"/>
    <property type="match status" value="1"/>
</dbReference>
<protein>
    <submittedName>
        <fullName evidence="2">Uncharacterized protein</fullName>
    </submittedName>
</protein>
<keyword evidence="1" id="KW-0732">Signal</keyword>
<comment type="caution">
    <text evidence="2">The sequence shown here is derived from an EMBL/GenBank/DDBJ whole genome shotgun (WGS) entry which is preliminary data.</text>
</comment>
<dbReference type="EMBL" id="ALBS01000258">
    <property type="protein sequence ID" value="EJT47318.1"/>
    <property type="molecule type" value="Genomic_DNA"/>
</dbReference>
<dbReference type="GeneID" id="25987460"/>
<dbReference type="RefSeq" id="XP_014177847.1">
    <property type="nucleotide sequence ID" value="XM_014322372.1"/>
</dbReference>
<reference evidence="2 3" key="1">
    <citation type="journal article" date="2012" name="Eukaryot. Cell">
        <title>Draft genome sequence of CBS 2479, the standard type strain of Trichosporon asahii.</title>
        <authorList>
            <person name="Yang R.Y."/>
            <person name="Li H.T."/>
            <person name="Zhu H."/>
            <person name="Zhou G.P."/>
            <person name="Wang M."/>
            <person name="Wang L."/>
        </authorList>
    </citation>
    <scope>NUCLEOTIDE SEQUENCE [LARGE SCALE GENOMIC DNA]</scope>
    <source>
        <strain evidence="3">ATCC 90039 / CBS 2479 / JCM 2466 / KCTC 7840 / NCYC 2677 / UAMH 7654</strain>
    </source>
</reference>
<dbReference type="Proteomes" id="UP000002748">
    <property type="component" value="Unassembled WGS sequence"/>
</dbReference>
<feature type="signal peptide" evidence="1">
    <location>
        <begin position="1"/>
        <end position="16"/>
    </location>
</feature>
<accession>J5QH30</accession>
<dbReference type="AlphaFoldDB" id="J5QH30"/>
<dbReference type="GO" id="GO:0008237">
    <property type="term" value="F:metallopeptidase activity"/>
    <property type="evidence" value="ECO:0007669"/>
    <property type="project" value="InterPro"/>
</dbReference>
<evidence type="ECO:0000256" key="1">
    <source>
        <dbReference type="SAM" id="SignalP"/>
    </source>
</evidence>
<organism evidence="2 3">
    <name type="scientific">Trichosporon asahii var. asahii (strain ATCC 90039 / CBS 2479 / JCM 2466 / KCTC 7840 / NBRC 103889/ NCYC 2677 / UAMH 7654)</name>
    <name type="common">Yeast</name>
    <dbReference type="NCBI Taxonomy" id="1186058"/>
    <lineage>
        <taxon>Eukaryota</taxon>
        <taxon>Fungi</taxon>
        <taxon>Dikarya</taxon>
        <taxon>Basidiomycota</taxon>
        <taxon>Agaricomycotina</taxon>
        <taxon>Tremellomycetes</taxon>
        <taxon>Trichosporonales</taxon>
        <taxon>Trichosporonaceae</taxon>
        <taxon>Trichosporon</taxon>
    </lineage>
</organism>
<feature type="chain" id="PRO_5003784510" evidence="1">
    <location>
        <begin position="17"/>
        <end position="272"/>
    </location>
</feature>